<dbReference type="InterPro" id="IPR000871">
    <property type="entry name" value="Beta-lactam_class-A"/>
</dbReference>
<dbReference type="Gene3D" id="3.40.710.10">
    <property type="entry name" value="DD-peptidase/beta-lactamase superfamily"/>
    <property type="match status" value="1"/>
</dbReference>
<comment type="caution">
    <text evidence="2">The sequence shown here is derived from an EMBL/GenBank/DDBJ whole genome shotgun (WGS) entry which is preliminary data.</text>
</comment>
<reference evidence="2 3" key="1">
    <citation type="submission" date="2019-07" db="EMBL/GenBank/DDBJ databases">
        <title>Cryptosporangium phraense sp. nov., isolated from plant litter.</title>
        <authorList>
            <person name="Suriyachadkun C."/>
        </authorList>
    </citation>
    <scope>NUCLEOTIDE SEQUENCE [LARGE SCALE GENOMIC DNA]</scope>
    <source>
        <strain evidence="2 3">A-T 5661</strain>
    </source>
</reference>
<dbReference type="InterPro" id="IPR012338">
    <property type="entry name" value="Beta-lactam/transpept-like"/>
</dbReference>
<dbReference type="SUPFAM" id="SSF56601">
    <property type="entry name" value="beta-lactamase/transpeptidase-like"/>
    <property type="match status" value="1"/>
</dbReference>
<dbReference type="PANTHER" id="PTHR35333">
    <property type="entry name" value="BETA-LACTAMASE"/>
    <property type="match status" value="1"/>
</dbReference>
<name>A0A545AG27_9ACTN</name>
<dbReference type="Proteomes" id="UP000317982">
    <property type="component" value="Unassembled WGS sequence"/>
</dbReference>
<feature type="domain" description="Beta-lactamase class A catalytic" evidence="1">
    <location>
        <begin position="133"/>
        <end position="264"/>
    </location>
</feature>
<gene>
    <name evidence="2" type="ORF">FL583_35830</name>
</gene>
<evidence type="ECO:0000313" key="2">
    <source>
        <dbReference type="EMBL" id="TQS40287.1"/>
    </source>
</evidence>
<dbReference type="GO" id="GO:0008800">
    <property type="term" value="F:beta-lactamase activity"/>
    <property type="evidence" value="ECO:0007669"/>
    <property type="project" value="InterPro"/>
</dbReference>
<dbReference type="PANTHER" id="PTHR35333:SF3">
    <property type="entry name" value="BETA-LACTAMASE-TYPE TRANSPEPTIDASE FOLD CONTAINING PROTEIN"/>
    <property type="match status" value="1"/>
</dbReference>
<dbReference type="InterPro" id="IPR045155">
    <property type="entry name" value="Beta-lactam_cat"/>
</dbReference>
<keyword evidence="3" id="KW-1185">Reference proteome</keyword>
<dbReference type="AlphaFoldDB" id="A0A545AG27"/>
<evidence type="ECO:0000259" key="1">
    <source>
        <dbReference type="Pfam" id="PF13354"/>
    </source>
</evidence>
<dbReference type="EMBL" id="VIRS01000044">
    <property type="protein sequence ID" value="TQS40287.1"/>
    <property type="molecule type" value="Genomic_DNA"/>
</dbReference>
<organism evidence="2 3">
    <name type="scientific">Cryptosporangium phraense</name>
    <dbReference type="NCBI Taxonomy" id="2593070"/>
    <lineage>
        <taxon>Bacteria</taxon>
        <taxon>Bacillati</taxon>
        <taxon>Actinomycetota</taxon>
        <taxon>Actinomycetes</taxon>
        <taxon>Cryptosporangiales</taxon>
        <taxon>Cryptosporangiaceae</taxon>
        <taxon>Cryptosporangium</taxon>
    </lineage>
</organism>
<proteinExistence type="predicted"/>
<dbReference type="Pfam" id="PF13354">
    <property type="entry name" value="Beta-lactamase2"/>
    <property type="match status" value="1"/>
</dbReference>
<dbReference type="GO" id="GO:0030655">
    <property type="term" value="P:beta-lactam antibiotic catabolic process"/>
    <property type="evidence" value="ECO:0007669"/>
    <property type="project" value="InterPro"/>
</dbReference>
<dbReference type="InParanoid" id="A0A545AG27"/>
<evidence type="ECO:0000313" key="3">
    <source>
        <dbReference type="Proteomes" id="UP000317982"/>
    </source>
</evidence>
<keyword evidence="2" id="KW-0378">Hydrolase</keyword>
<dbReference type="GO" id="GO:0046677">
    <property type="term" value="P:response to antibiotic"/>
    <property type="evidence" value="ECO:0007669"/>
    <property type="project" value="InterPro"/>
</dbReference>
<accession>A0A545AG27</accession>
<protein>
    <submittedName>
        <fullName evidence="2">Serine hydrolase</fullName>
    </submittedName>
</protein>
<sequence>MFQIGTTVTFRYKSDSESAVRLRLAICVLVSLLGGALVVAPGVARADGCVDATTGFDCDFAARLARVQKYVESRPGYTGVAVSDGWRDRVWRNEYADRPIYAASTAKLAIALDILMRRHRGEVQLSTDDWRWLYAALVSSDNGAANHLWNRYGGASMVDRWKDYGMTETGFVPGLERHWGSMKTTAADLRRLVRYVVRETPSEVRRYLMARMRGVADNQQWGVWSAGSGWVRGNKNGWFRYRAGWVLNSVGWVGAHQRYLVAVMADQRSRGTYASGVETTSEVARILFA</sequence>
<dbReference type="OrthoDB" id="4561768at2"/>